<name>A0A1I6RNA6_9RHOB</name>
<accession>A0A1I6RNA6</accession>
<sequence>MRKTRRRRKLSMTSLIDVIFLLLLFFMLTSTFTRFAEVELAAAGSGAAASDARPLFLQLAPESLRLNGAEMTLEELPAKLAETRGDTEAEAAPQPLIVALRGEVSSQRLTDLLVALRGVSGFRATVLGAS</sequence>
<keyword evidence="6" id="KW-0472">Membrane</keyword>
<dbReference type="AlphaFoldDB" id="A0A1I6RNA6"/>
<keyword evidence="9" id="KW-1185">Reference proteome</keyword>
<evidence type="ECO:0000256" key="7">
    <source>
        <dbReference type="RuleBase" id="RU003879"/>
    </source>
</evidence>
<keyword evidence="7" id="KW-0653">Protein transport</keyword>
<evidence type="ECO:0000256" key="6">
    <source>
        <dbReference type="ARBA" id="ARBA00023136"/>
    </source>
</evidence>
<proteinExistence type="inferred from homology"/>
<dbReference type="OrthoDB" id="7727005at2"/>
<evidence type="ECO:0000256" key="2">
    <source>
        <dbReference type="ARBA" id="ARBA00005811"/>
    </source>
</evidence>
<evidence type="ECO:0000256" key="4">
    <source>
        <dbReference type="ARBA" id="ARBA00022692"/>
    </source>
</evidence>
<dbReference type="GO" id="GO:0022857">
    <property type="term" value="F:transmembrane transporter activity"/>
    <property type="evidence" value="ECO:0007669"/>
    <property type="project" value="InterPro"/>
</dbReference>
<keyword evidence="7" id="KW-0813">Transport</keyword>
<dbReference type="EMBL" id="FOZW01000003">
    <property type="protein sequence ID" value="SFS66189.1"/>
    <property type="molecule type" value="Genomic_DNA"/>
</dbReference>
<reference evidence="9" key="1">
    <citation type="submission" date="2016-10" db="EMBL/GenBank/DDBJ databases">
        <authorList>
            <person name="Varghese N."/>
            <person name="Submissions S."/>
        </authorList>
    </citation>
    <scope>NUCLEOTIDE SEQUENCE [LARGE SCALE GENOMIC DNA]</scope>
    <source>
        <strain evidence="9">DSM 26894</strain>
    </source>
</reference>
<dbReference type="PANTHER" id="PTHR30558">
    <property type="entry name" value="EXBD MEMBRANE COMPONENT OF PMF-DRIVEN MACROMOLECULE IMPORT SYSTEM"/>
    <property type="match status" value="1"/>
</dbReference>
<keyword evidence="5" id="KW-1133">Transmembrane helix</keyword>
<dbReference type="Pfam" id="PF02472">
    <property type="entry name" value="ExbD"/>
    <property type="match status" value="1"/>
</dbReference>
<comment type="similarity">
    <text evidence="2 7">Belongs to the ExbD/TolR family.</text>
</comment>
<evidence type="ECO:0000256" key="3">
    <source>
        <dbReference type="ARBA" id="ARBA00022475"/>
    </source>
</evidence>
<keyword evidence="4 7" id="KW-0812">Transmembrane</keyword>
<dbReference type="RefSeq" id="WP_092423265.1">
    <property type="nucleotide sequence ID" value="NZ_FNCL01000003.1"/>
</dbReference>
<dbReference type="STRING" id="311180.SAMN04488050_103232"/>
<dbReference type="GO" id="GO:0015031">
    <property type="term" value="P:protein transport"/>
    <property type="evidence" value="ECO:0007669"/>
    <property type="project" value="UniProtKB-KW"/>
</dbReference>
<protein>
    <submittedName>
        <fullName evidence="8">Outer membrane transport energization protein ExbD (TC 2.C.1.1.1)</fullName>
    </submittedName>
</protein>
<dbReference type="Proteomes" id="UP000199392">
    <property type="component" value="Unassembled WGS sequence"/>
</dbReference>
<dbReference type="InterPro" id="IPR003400">
    <property type="entry name" value="ExbD"/>
</dbReference>
<dbReference type="PANTHER" id="PTHR30558:SF3">
    <property type="entry name" value="BIOPOLYMER TRANSPORT PROTEIN EXBD-RELATED"/>
    <property type="match status" value="1"/>
</dbReference>
<evidence type="ECO:0000313" key="8">
    <source>
        <dbReference type="EMBL" id="SFS66189.1"/>
    </source>
</evidence>
<evidence type="ECO:0000313" key="9">
    <source>
        <dbReference type="Proteomes" id="UP000199392"/>
    </source>
</evidence>
<dbReference type="GO" id="GO:0005886">
    <property type="term" value="C:plasma membrane"/>
    <property type="evidence" value="ECO:0007669"/>
    <property type="project" value="UniProtKB-SubCell"/>
</dbReference>
<evidence type="ECO:0000256" key="1">
    <source>
        <dbReference type="ARBA" id="ARBA00004162"/>
    </source>
</evidence>
<comment type="subcellular location">
    <subcellularLocation>
        <location evidence="1">Cell membrane</location>
        <topology evidence="1">Single-pass membrane protein</topology>
    </subcellularLocation>
    <subcellularLocation>
        <location evidence="7">Cell membrane</location>
        <topology evidence="7">Single-pass type II membrane protein</topology>
    </subcellularLocation>
</comment>
<gene>
    <name evidence="8" type="ORF">SAMN04488050_103232</name>
</gene>
<evidence type="ECO:0000256" key="5">
    <source>
        <dbReference type="ARBA" id="ARBA00022989"/>
    </source>
</evidence>
<organism evidence="8 9">
    <name type="scientific">Alloyangia pacifica</name>
    <dbReference type="NCBI Taxonomy" id="311180"/>
    <lineage>
        <taxon>Bacteria</taxon>
        <taxon>Pseudomonadati</taxon>
        <taxon>Pseudomonadota</taxon>
        <taxon>Alphaproteobacteria</taxon>
        <taxon>Rhodobacterales</taxon>
        <taxon>Roseobacteraceae</taxon>
        <taxon>Alloyangia</taxon>
    </lineage>
</organism>
<keyword evidence="3" id="KW-1003">Cell membrane</keyword>